<accession>A0AA96FBA6</accession>
<evidence type="ECO:0000313" key="4">
    <source>
        <dbReference type="Proteomes" id="UP001304125"/>
    </source>
</evidence>
<sequence length="81" mass="8310">MTEPATLDDWTAAVEAALGLAPGTVDTDAVLDLVREVAHGVMRPAGPIAAYLVGYAAGAARTDPHDGILAVEELVNGWESP</sequence>
<evidence type="ECO:0000313" key="2">
    <source>
        <dbReference type="EMBL" id="WNM25451.1"/>
    </source>
</evidence>
<accession>A0AA96JAF7</accession>
<dbReference type="Proteomes" id="UP001304125">
    <property type="component" value="Chromosome"/>
</dbReference>
<dbReference type="EMBL" id="CP134880">
    <property type="protein sequence ID" value="WNM28332.1"/>
    <property type="molecule type" value="Genomic_DNA"/>
</dbReference>
<evidence type="ECO:0000259" key="1">
    <source>
        <dbReference type="Pfam" id="PF20058"/>
    </source>
</evidence>
<dbReference type="EMBL" id="CP134879">
    <property type="protein sequence ID" value="WNM25451.1"/>
    <property type="molecule type" value="Genomic_DNA"/>
</dbReference>
<dbReference type="RefSeq" id="WP_313500418.1">
    <property type="nucleotide sequence ID" value="NZ_CP134879.1"/>
</dbReference>
<keyword evidence="4" id="KW-1185">Reference proteome</keyword>
<feature type="domain" description="DUF6457" evidence="1">
    <location>
        <begin position="3"/>
        <end position="79"/>
    </location>
</feature>
<dbReference type="Pfam" id="PF20058">
    <property type="entry name" value="DUF6457"/>
    <property type="match status" value="1"/>
</dbReference>
<organism evidence="2 4">
    <name type="scientific">Demequina capsici</name>
    <dbReference type="NCBI Taxonomy" id="3075620"/>
    <lineage>
        <taxon>Bacteria</taxon>
        <taxon>Bacillati</taxon>
        <taxon>Actinomycetota</taxon>
        <taxon>Actinomycetes</taxon>
        <taxon>Micrococcales</taxon>
        <taxon>Demequinaceae</taxon>
        <taxon>Demequina</taxon>
    </lineage>
</organism>
<protein>
    <submittedName>
        <fullName evidence="2">DUF6457 domain-containing protein</fullName>
    </submittedName>
</protein>
<evidence type="ECO:0000313" key="3">
    <source>
        <dbReference type="EMBL" id="WNM28332.1"/>
    </source>
</evidence>
<dbReference type="Proteomes" id="UP001303408">
    <property type="component" value="Chromosome"/>
</dbReference>
<gene>
    <name evidence="2" type="ORF">RN606_04700</name>
    <name evidence="3" type="ORF">RN607_04835</name>
</gene>
<dbReference type="KEGG" id="dcp:RN607_04835"/>
<name>A0AA96FBA6_9MICO</name>
<proteinExistence type="predicted"/>
<dbReference type="InterPro" id="IPR045598">
    <property type="entry name" value="DUF6457"/>
</dbReference>
<reference evidence="2 4" key="1">
    <citation type="submission" date="2023-09" db="EMBL/GenBank/DDBJ databases">
        <title>Demequina sp. a novel bacteria isolated from Capsicum annuum.</title>
        <authorList>
            <person name="Humaira Z."/>
            <person name="Lee J."/>
            <person name="Cho D."/>
        </authorList>
    </citation>
    <scope>NUCLEOTIDE SEQUENCE [LARGE SCALE GENOMIC DNA]</scope>
    <source>
        <strain evidence="2 4">OYTSA14</strain>
        <strain evidence="3">PMTSA13</strain>
    </source>
</reference>
<dbReference type="AlphaFoldDB" id="A0AA96FBA6"/>